<accession>A0A8H5GYR3</accession>
<dbReference type="UniPathway" id="UPA00196"/>
<sequence length="298" mass="32698">MGKGKGKTQKASPALASPASSSSTGFFPFARYTSVVGVHTTLLTFTALFLPRTTFLFELTKPTLDPELRTSRDRPQHPFLEDLTISPVSTLLCLCAGAVLLQGWWGGWMRNWWIEYALQGTGDQKKLEKTAADKQRGASLRNAWVSTLAASFVLHIVLVLFGAPLASHVLQTYLLALLISLLVVFSPAYSLGPPRLSSDTQSVVNRMTWVRLFAEFSIRTPVERAFVYPAIGTALGCWAGIVSIALDWDRPWQAWPLTPAYGAILGYIVASLFALTANVTRYLADEHVHSLNAAKKNT</sequence>
<keyword evidence="7 9" id="KW-0472">Membrane</keyword>
<dbReference type="Pfam" id="PF06699">
    <property type="entry name" value="PIG-F"/>
    <property type="match status" value="1"/>
</dbReference>
<organism evidence="10 11">
    <name type="scientific">Tricholomella constricta</name>
    <dbReference type="NCBI Taxonomy" id="117010"/>
    <lineage>
        <taxon>Eukaryota</taxon>
        <taxon>Fungi</taxon>
        <taxon>Dikarya</taxon>
        <taxon>Basidiomycota</taxon>
        <taxon>Agaricomycotina</taxon>
        <taxon>Agaricomycetes</taxon>
        <taxon>Agaricomycetidae</taxon>
        <taxon>Agaricales</taxon>
        <taxon>Tricholomatineae</taxon>
        <taxon>Lyophyllaceae</taxon>
        <taxon>Tricholomella</taxon>
    </lineage>
</organism>
<gene>
    <name evidence="10" type="ORF">D9615_009500</name>
</gene>
<evidence type="ECO:0000256" key="6">
    <source>
        <dbReference type="ARBA" id="ARBA00022989"/>
    </source>
</evidence>
<feature type="transmembrane region" description="Helical" evidence="9">
    <location>
        <begin position="143"/>
        <end position="166"/>
    </location>
</feature>
<evidence type="ECO:0000256" key="1">
    <source>
        <dbReference type="ARBA" id="ARBA00004477"/>
    </source>
</evidence>
<evidence type="ECO:0000256" key="2">
    <source>
        <dbReference type="ARBA" id="ARBA00004687"/>
    </source>
</evidence>
<feature type="transmembrane region" description="Helical" evidence="9">
    <location>
        <begin position="226"/>
        <end position="246"/>
    </location>
</feature>
<feature type="transmembrane region" description="Helical" evidence="9">
    <location>
        <begin position="258"/>
        <end position="277"/>
    </location>
</feature>
<comment type="pathway">
    <text evidence="2">Glycolipid biosynthesis; glycosylphosphatidylinositol-anchor biosynthesis.</text>
</comment>
<evidence type="ECO:0000313" key="11">
    <source>
        <dbReference type="Proteomes" id="UP000565441"/>
    </source>
</evidence>
<evidence type="ECO:0000313" key="10">
    <source>
        <dbReference type="EMBL" id="KAF5373427.1"/>
    </source>
</evidence>
<name>A0A8H5GYR3_9AGAR</name>
<keyword evidence="4 9" id="KW-0812">Transmembrane</keyword>
<keyword evidence="5" id="KW-0256">Endoplasmic reticulum</keyword>
<keyword evidence="11" id="KW-1185">Reference proteome</keyword>
<feature type="transmembrane region" description="Helical" evidence="9">
    <location>
        <begin position="172"/>
        <end position="192"/>
    </location>
</feature>
<comment type="caution">
    <text evidence="10">The sequence shown here is derived from an EMBL/GenBank/DDBJ whole genome shotgun (WGS) entry which is preliminary data.</text>
</comment>
<dbReference type="AlphaFoldDB" id="A0A8H5GYR3"/>
<proteinExistence type="predicted"/>
<reference evidence="10 11" key="1">
    <citation type="journal article" date="2020" name="ISME J.">
        <title>Uncovering the hidden diversity of litter-decomposition mechanisms in mushroom-forming fungi.</title>
        <authorList>
            <person name="Floudas D."/>
            <person name="Bentzer J."/>
            <person name="Ahren D."/>
            <person name="Johansson T."/>
            <person name="Persson P."/>
            <person name="Tunlid A."/>
        </authorList>
    </citation>
    <scope>NUCLEOTIDE SEQUENCE [LARGE SCALE GENOMIC DNA]</scope>
    <source>
        <strain evidence="10 11">CBS 661.87</strain>
    </source>
</reference>
<dbReference type="Proteomes" id="UP000565441">
    <property type="component" value="Unassembled WGS sequence"/>
</dbReference>
<evidence type="ECO:0000256" key="4">
    <source>
        <dbReference type="ARBA" id="ARBA00022692"/>
    </source>
</evidence>
<feature type="transmembrane region" description="Helical" evidence="9">
    <location>
        <begin position="29"/>
        <end position="50"/>
    </location>
</feature>
<dbReference type="EMBL" id="JAACJP010000039">
    <property type="protein sequence ID" value="KAF5373427.1"/>
    <property type="molecule type" value="Genomic_DNA"/>
</dbReference>
<keyword evidence="6 9" id="KW-1133">Transmembrane helix</keyword>
<evidence type="ECO:0000256" key="3">
    <source>
        <dbReference type="ARBA" id="ARBA00022502"/>
    </source>
</evidence>
<dbReference type="GO" id="GO:0005789">
    <property type="term" value="C:endoplasmic reticulum membrane"/>
    <property type="evidence" value="ECO:0007669"/>
    <property type="project" value="UniProtKB-SubCell"/>
</dbReference>
<dbReference type="InterPro" id="IPR009580">
    <property type="entry name" value="GPI_biosynthesis_protein_Pig-F"/>
</dbReference>
<comment type="subcellular location">
    <subcellularLocation>
        <location evidence="1">Endoplasmic reticulum membrane</location>
        <topology evidence="1">Multi-pass membrane protein</topology>
    </subcellularLocation>
</comment>
<dbReference type="OrthoDB" id="17366at2759"/>
<protein>
    <submittedName>
        <fullName evidence="10">Uncharacterized protein</fullName>
    </submittedName>
</protein>
<keyword evidence="3" id="KW-0337">GPI-anchor biosynthesis</keyword>
<evidence type="ECO:0000256" key="7">
    <source>
        <dbReference type="ARBA" id="ARBA00023136"/>
    </source>
</evidence>
<dbReference type="GO" id="GO:0006506">
    <property type="term" value="P:GPI anchor biosynthetic process"/>
    <property type="evidence" value="ECO:0007669"/>
    <property type="project" value="UniProtKB-UniPathway"/>
</dbReference>
<feature type="transmembrane region" description="Helical" evidence="9">
    <location>
        <begin position="85"/>
        <end position="105"/>
    </location>
</feature>
<evidence type="ECO:0000256" key="9">
    <source>
        <dbReference type="SAM" id="Phobius"/>
    </source>
</evidence>
<feature type="region of interest" description="Disordered" evidence="8">
    <location>
        <begin position="1"/>
        <end position="22"/>
    </location>
</feature>
<evidence type="ECO:0000256" key="8">
    <source>
        <dbReference type="SAM" id="MobiDB-lite"/>
    </source>
</evidence>
<feature type="compositionally biased region" description="Low complexity" evidence="8">
    <location>
        <begin position="11"/>
        <end position="22"/>
    </location>
</feature>
<evidence type="ECO:0000256" key="5">
    <source>
        <dbReference type="ARBA" id="ARBA00022824"/>
    </source>
</evidence>